<proteinExistence type="predicted"/>
<keyword evidence="3" id="KW-1185">Reference proteome</keyword>
<gene>
    <name evidence="2" type="ORF">QO014_001772</name>
</gene>
<reference evidence="2 3" key="1">
    <citation type="submission" date="2023-07" db="EMBL/GenBank/DDBJ databases">
        <title>Genomic Encyclopedia of Type Strains, Phase IV (KMG-IV): sequencing the most valuable type-strain genomes for metagenomic binning, comparative biology and taxonomic classification.</title>
        <authorList>
            <person name="Goeker M."/>
        </authorList>
    </citation>
    <scope>NUCLEOTIDE SEQUENCE [LARGE SCALE GENOMIC DNA]</scope>
    <source>
        <strain evidence="2 3">B6-8</strain>
    </source>
</reference>
<sequence>MTLAEDISLLSRVPLLSDLASDHLRLLAFSGIRLELPAGRILFKADSKALSGFIIMSGEIEMSAHHGETVRSLGKFGPGSLLGETALFVETRRPATATALVDTVVVEIDRTLMSRMLTEYPEVATRLFVRLRQRLGDTVGELAGVHAKLDALHYPELP</sequence>
<feature type="domain" description="Cyclic nucleotide-binding" evidence="1">
    <location>
        <begin position="15"/>
        <end position="134"/>
    </location>
</feature>
<accession>A0ABU0H515</accession>
<dbReference type="PROSITE" id="PS50042">
    <property type="entry name" value="CNMP_BINDING_3"/>
    <property type="match status" value="1"/>
</dbReference>
<dbReference type="SMART" id="SM00100">
    <property type="entry name" value="cNMP"/>
    <property type="match status" value="1"/>
</dbReference>
<dbReference type="EMBL" id="JAUSVO010000002">
    <property type="protein sequence ID" value="MDQ0437387.1"/>
    <property type="molecule type" value="Genomic_DNA"/>
</dbReference>
<comment type="caution">
    <text evidence="2">The sequence shown here is derived from an EMBL/GenBank/DDBJ whole genome shotgun (WGS) entry which is preliminary data.</text>
</comment>
<evidence type="ECO:0000313" key="2">
    <source>
        <dbReference type="EMBL" id="MDQ0437387.1"/>
    </source>
</evidence>
<protein>
    <submittedName>
        <fullName evidence="2">CRP-like cAMP-binding protein</fullName>
    </submittedName>
</protein>
<dbReference type="InterPro" id="IPR050397">
    <property type="entry name" value="Env_Response_Regulators"/>
</dbReference>
<dbReference type="CDD" id="cd00038">
    <property type="entry name" value="CAP_ED"/>
    <property type="match status" value="1"/>
</dbReference>
<organism evidence="2 3">
    <name type="scientific">Kaistia dalseonensis</name>
    <dbReference type="NCBI Taxonomy" id="410840"/>
    <lineage>
        <taxon>Bacteria</taxon>
        <taxon>Pseudomonadati</taxon>
        <taxon>Pseudomonadota</taxon>
        <taxon>Alphaproteobacteria</taxon>
        <taxon>Hyphomicrobiales</taxon>
        <taxon>Kaistiaceae</taxon>
        <taxon>Kaistia</taxon>
    </lineage>
</organism>
<dbReference type="PANTHER" id="PTHR24567:SF68">
    <property type="entry name" value="DNA-BINDING TRANSCRIPTIONAL DUAL REGULATOR CRP"/>
    <property type="match status" value="1"/>
</dbReference>
<dbReference type="RefSeq" id="WP_266348312.1">
    <property type="nucleotide sequence ID" value="NZ_JAPKNG010000002.1"/>
</dbReference>
<dbReference type="InterPro" id="IPR000595">
    <property type="entry name" value="cNMP-bd_dom"/>
</dbReference>
<name>A0ABU0H515_9HYPH</name>
<dbReference type="Proteomes" id="UP001241603">
    <property type="component" value="Unassembled WGS sequence"/>
</dbReference>
<evidence type="ECO:0000313" key="3">
    <source>
        <dbReference type="Proteomes" id="UP001241603"/>
    </source>
</evidence>
<dbReference type="InterPro" id="IPR018490">
    <property type="entry name" value="cNMP-bd_dom_sf"/>
</dbReference>
<dbReference type="Pfam" id="PF00027">
    <property type="entry name" value="cNMP_binding"/>
    <property type="match status" value="1"/>
</dbReference>
<dbReference type="SUPFAM" id="SSF51206">
    <property type="entry name" value="cAMP-binding domain-like"/>
    <property type="match status" value="1"/>
</dbReference>
<dbReference type="PANTHER" id="PTHR24567">
    <property type="entry name" value="CRP FAMILY TRANSCRIPTIONAL REGULATORY PROTEIN"/>
    <property type="match status" value="1"/>
</dbReference>
<evidence type="ECO:0000259" key="1">
    <source>
        <dbReference type="PROSITE" id="PS50042"/>
    </source>
</evidence>
<dbReference type="Gene3D" id="2.60.120.10">
    <property type="entry name" value="Jelly Rolls"/>
    <property type="match status" value="1"/>
</dbReference>
<dbReference type="InterPro" id="IPR014710">
    <property type="entry name" value="RmlC-like_jellyroll"/>
</dbReference>